<dbReference type="OrthoDB" id="3215466at2"/>
<dbReference type="GO" id="GO:0005737">
    <property type="term" value="C:cytoplasm"/>
    <property type="evidence" value="ECO:0007669"/>
    <property type="project" value="TreeGrafter"/>
</dbReference>
<dbReference type="SUPFAM" id="SSF53254">
    <property type="entry name" value="Phosphoglycerate mutase-like"/>
    <property type="match status" value="1"/>
</dbReference>
<keyword evidence="2" id="KW-1185">Reference proteome</keyword>
<dbReference type="eggNOG" id="COG0406">
    <property type="taxonomic scope" value="Bacteria"/>
</dbReference>
<dbReference type="InterPro" id="IPR013078">
    <property type="entry name" value="His_Pase_superF_clade-1"/>
</dbReference>
<name>K6VND8_9MICO</name>
<dbReference type="GO" id="GO:0016791">
    <property type="term" value="F:phosphatase activity"/>
    <property type="evidence" value="ECO:0007669"/>
    <property type="project" value="TreeGrafter"/>
</dbReference>
<evidence type="ECO:0000313" key="2">
    <source>
        <dbReference type="Proteomes" id="UP000008495"/>
    </source>
</evidence>
<dbReference type="RefSeq" id="WP_006501646.1">
    <property type="nucleotide sequence ID" value="NZ_BAGZ01000003.1"/>
</dbReference>
<dbReference type="Pfam" id="PF00300">
    <property type="entry name" value="His_Phos_1"/>
    <property type="match status" value="1"/>
</dbReference>
<dbReference type="InterPro" id="IPR050275">
    <property type="entry name" value="PGM_Phosphatase"/>
</dbReference>
<accession>K6VND8</accession>
<dbReference type="Proteomes" id="UP000008495">
    <property type="component" value="Unassembled WGS sequence"/>
</dbReference>
<dbReference type="Gene3D" id="3.40.50.1240">
    <property type="entry name" value="Phosphoglycerate mutase-like"/>
    <property type="match status" value="1"/>
</dbReference>
<dbReference type="InterPro" id="IPR029033">
    <property type="entry name" value="His_PPase_superfam"/>
</dbReference>
<dbReference type="SMART" id="SM00855">
    <property type="entry name" value="PGAM"/>
    <property type="match status" value="1"/>
</dbReference>
<evidence type="ECO:0000313" key="1">
    <source>
        <dbReference type="EMBL" id="GAB76895.1"/>
    </source>
</evidence>
<organism evidence="1 2">
    <name type="scientific">Austwickia chelonae NBRC 105200</name>
    <dbReference type="NCBI Taxonomy" id="1184607"/>
    <lineage>
        <taxon>Bacteria</taxon>
        <taxon>Bacillati</taxon>
        <taxon>Actinomycetota</taxon>
        <taxon>Actinomycetes</taxon>
        <taxon>Micrococcales</taxon>
        <taxon>Dermatophilaceae</taxon>
        <taxon>Austwickia</taxon>
    </lineage>
</organism>
<dbReference type="EMBL" id="BAGZ01000003">
    <property type="protein sequence ID" value="GAB76895.1"/>
    <property type="molecule type" value="Genomic_DNA"/>
</dbReference>
<dbReference type="PANTHER" id="PTHR48100:SF51">
    <property type="entry name" value="PHOSPHOGLYCERATE MUTASE"/>
    <property type="match status" value="1"/>
</dbReference>
<protein>
    <submittedName>
        <fullName evidence="1">Phosphoglycerate mutase family protein</fullName>
    </submittedName>
</protein>
<gene>
    <name evidence="1" type="ORF">AUCHE_03_01120</name>
</gene>
<dbReference type="STRING" id="100225.SAMN05421595_2030"/>
<proteinExistence type="predicted"/>
<reference evidence="1 2" key="1">
    <citation type="submission" date="2012-08" db="EMBL/GenBank/DDBJ databases">
        <title>Whole genome shotgun sequence of Austwickia chelonae NBRC 105200.</title>
        <authorList>
            <person name="Yoshida I."/>
            <person name="Hosoyama A."/>
            <person name="Tsuchikane K."/>
            <person name="Katsumata H."/>
            <person name="Ando Y."/>
            <person name="Ohji S."/>
            <person name="Hamada M."/>
            <person name="Tamura T."/>
            <person name="Yamazoe A."/>
            <person name="Yamazaki S."/>
            <person name="Fujita N."/>
        </authorList>
    </citation>
    <scope>NUCLEOTIDE SEQUENCE [LARGE SCALE GENOMIC DNA]</scope>
    <source>
        <strain evidence="1 2">NBRC 105200</strain>
    </source>
</reference>
<dbReference type="PANTHER" id="PTHR48100">
    <property type="entry name" value="BROAD-SPECIFICITY PHOSPHATASE YOR283W-RELATED"/>
    <property type="match status" value="1"/>
</dbReference>
<sequence>MTSSRTVVHVVRHGEVHNPDRILYGRLPDYHLSDRGLEMAQLTAQSLADRDVTVLVSSPLERAQETAGPLMDAFDIPVRLDDRLLEAENSFEGKAFTTSRLLEPAIWPRLINPFRPSWGEAYSQIASRMKAVLEASRDSARGHEAVLVSHQLPIETLRRHLSGERLWHDPRRRRCNLSSVTSFTFDGDDLTAVSYTEPARSLYPDASAVPGA</sequence>
<dbReference type="CDD" id="cd07067">
    <property type="entry name" value="HP_PGM_like"/>
    <property type="match status" value="1"/>
</dbReference>
<dbReference type="AlphaFoldDB" id="K6VND8"/>
<comment type="caution">
    <text evidence="1">The sequence shown here is derived from an EMBL/GenBank/DDBJ whole genome shotgun (WGS) entry which is preliminary data.</text>
</comment>